<comment type="similarity">
    <text evidence="1">Belongs to the UPF0166 family.</text>
</comment>
<accession>A0ABW6MZB5</accession>
<sequence length="126" mass="13575">MTRLTGRALRLTVFVGERDTWHHKPLYSEIVHRAHAAGLAGASVFRGIEGFGASSLIHTSRLLSLSEDLPVAVVIVDTEPRVRAFLPQLDDIVTEGLVTLDDCEVIRYAGGGDDPGTTDAKGKNPL</sequence>
<dbReference type="PANTHER" id="PTHR35983:SF1">
    <property type="entry name" value="UPF0166 PROTEIN TM_0021"/>
    <property type="match status" value="1"/>
</dbReference>
<evidence type="ECO:0000313" key="3">
    <source>
        <dbReference type="Proteomes" id="UP001601422"/>
    </source>
</evidence>
<name>A0ABW6MZB5_9ACTN</name>
<dbReference type="Gene3D" id="3.30.70.120">
    <property type="match status" value="1"/>
</dbReference>
<dbReference type="EMBL" id="JBIAJP010000006">
    <property type="protein sequence ID" value="MFF0006368.1"/>
    <property type="molecule type" value="Genomic_DNA"/>
</dbReference>
<dbReference type="Proteomes" id="UP001601422">
    <property type="component" value="Unassembled WGS sequence"/>
</dbReference>
<proteinExistence type="inferred from homology"/>
<dbReference type="SUPFAM" id="SSF54913">
    <property type="entry name" value="GlnB-like"/>
    <property type="match status" value="1"/>
</dbReference>
<comment type="caution">
    <text evidence="2">The sequence shown here is derived from an EMBL/GenBank/DDBJ whole genome shotgun (WGS) entry which is preliminary data.</text>
</comment>
<organism evidence="2 3">
    <name type="scientific">Streptomyces tibetensis</name>
    <dbReference type="NCBI Taxonomy" id="2382123"/>
    <lineage>
        <taxon>Bacteria</taxon>
        <taxon>Bacillati</taxon>
        <taxon>Actinomycetota</taxon>
        <taxon>Actinomycetes</taxon>
        <taxon>Kitasatosporales</taxon>
        <taxon>Streptomycetaceae</taxon>
        <taxon>Streptomyces</taxon>
    </lineage>
</organism>
<evidence type="ECO:0000313" key="2">
    <source>
        <dbReference type="EMBL" id="MFF0006368.1"/>
    </source>
</evidence>
<protein>
    <submittedName>
        <fullName evidence="2">DUF190 domain-containing protein</fullName>
    </submittedName>
</protein>
<dbReference type="Pfam" id="PF02641">
    <property type="entry name" value="DUF190"/>
    <property type="match status" value="1"/>
</dbReference>
<keyword evidence="3" id="KW-1185">Reference proteome</keyword>
<dbReference type="InterPro" id="IPR015867">
    <property type="entry name" value="N-reg_PII/ATP_PRibTrfase_C"/>
</dbReference>
<dbReference type="RefSeq" id="WP_361870755.1">
    <property type="nucleotide sequence ID" value="NZ_JBEXVS010000005.1"/>
</dbReference>
<dbReference type="InterPro" id="IPR003793">
    <property type="entry name" value="UPF0166"/>
</dbReference>
<dbReference type="InterPro" id="IPR011322">
    <property type="entry name" value="N-reg_PII-like_a/b"/>
</dbReference>
<evidence type="ECO:0000256" key="1">
    <source>
        <dbReference type="ARBA" id="ARBA00010554"/>
    </source>
</evidence>
<dbReference type="PANTHER" id="PTHR35983">
    <property type="entry name" value="UPF0166 PROTEIN TM_0021"/>
    <property type="match status" value="1"/>
</dbReference>
<reference evidence="2 3" key="1">
    <citation type="submission" date="2024-10" db="EMBL/GenBank/DDBJ databases">
        <title>The Natural Products Discovery Center: Release of the First 8490 Sequenced Strains for Exploring Actinobacteria Biosynthetic Diversity.</title>
        <authorList>
            <person name="Kalkreuter E."/>
            <person name="Kautsar S.A."/>
            <person name="Yang D."/>
            <person name="Bader C.D."/>
            <person name="Teijaro C.N."/>
            <person name="Fluegel L."/>
            <person name="Davis C.M."/>
            <person name="Simpson J.R."/>
            <person name="Lauterbach L."/>
            <person name="Steele A.D."/>
            <person name="Gui C."/>
            <person name="Meng S."/>
            <person name="Li G."/>
            <person name="Viehrig K."/>
            <person name="Ye F."/>
            <person name="Su P."/>
            <person name="Kiefer A.F."/>
            <person name="Nichols A."/>
            <person name="Cepeda A.J."/>
            <person name="Yan W."/>
            <person name="Fan B."/>
            <person name="Jiang Y."/>
            <person name="Adhikari A."/>
            <person name="Zheng C.-J."/>
            <person name="Schuster L."/>
            <person name="Cowan T.M."/>
            <person name="Smanski M.J."/>
            <person name="Chevrette M.G."/>
            <person name="De Carvalho L.P.S."/>
            <person name="Shen B."/>
        </authorList>
    </citation>
    <scope>NUCLEOTIDE SEQUENCE [LARGE SCALE GENOMIC DNA]</scope>
    <source>
        <strain evidence="2 3">NPDC005497</strain>
    </source>
</reference>
<gene>
    <name evidence="2" type="ORF">ACFYQT_23390</name>
</gene>